<organism evidence="1 2">
    <name type="scientific">Streptomyces polygonati</name>
    <dbReference type="NCBI Taxonomy" id="1617087"/>
    <lineage>
        <taxon>Bacteria</taxon>
        <taxon>Bacillati</taxon>
        <taxon>Actinomycetota</taxon>
        <taxon>Actinomycetes</taxon>
        <taxon>Kitasatosporales</taxon>
        <taxon>Streptomycetaceae</taxon>
        <taxon>Streptomyces</taxon>
    </lineage>
</organism>
<evidence type="ECO:0008006" key="3">
    <source>
        <dbReference type="Google" id="ProtNLM"/>
    </source>
</evidence>
<evidence type="ECO:0000313" key="1">
    <source>
        <dbReference type="EMBL" id="MFC4034533.1"/>
    </source>
</evidence>
<evidence type="ECO:0000313" key="2">
    <source>
        <dbReference type="Proteomes" id="UP001595765"/>
    </source>
</evidence>
<dbReference type="Proteomes" id="UP001595765">
    <property type="component" value="Unassembled WGS sequence"/>
</dbReference>
<comment type="caution">
    <text evidence="1">The sequence shown here is derived from an EMBL/GenBank/DDBJ whole genome shotgun (WGS) entry which is preliminary data.</text>
</comment>
<gene>
    <name evidence="1" type="ORF">ACFO3J_24095</name>
</gene>
<dbReference type="RefSeq" id="WP_386432800.1">
    <property type="nucleotide sequence ID" value="NZ_JBHSBB010000014.1"/>
</dbReference>
<proteinExistence type="predicted"/>
<accession>A0ABV8HR80</accession>
<reference evidence="2" key="1">
    <citation type="journal article" date="2019" name="Int. J. Syst. Evol. Microbiol.">
        <title>The Global Catalogue of Microorganisms (GCM) 10K type strain sequencing project: providing services to taxonomists for standard genome sequencing and annotation.</title>
        <authorList>
            <consortium name="The Broad Institute Genomics Platform"/>
            <consortium name="The Broad Institute Genome Sequencing Center for Infectious Disease"/>
            <person name="Wu L."/>
            <person name="Ma J."/>
        </authorList>
    </citation>
    <scope>NUCLEOTIDE SEQUENCE [LARGE SCALE GENOMIC DNA]</scope>
    <source>
        <strain evidence="2">CGMCC 4.7237</strain>
    </source>
</reference>
<protein>
    <recommendedName>
        <fullName evidence="3">Tip attachment protein J domain-containing protein</fullName>
    </recommendedName>
</protein>
<keyword evidence="2" id="KW-1185">Reference proteome</keyword>
<sequence length="360" mass="38030">MAAVELDYYACDLKSGVVVEELQSLSPGTIGRTLGSSTTATADLALAGAPPDWVSATQPGRSMVVAADRLTHQPIWPGIVLTRQRGSDPTAQLGLVTPEAYLDRRYTGSYDASGGADQVAIMTGVSSALLVDAPPFVIDAPALGVSGVYSLQDGDDRTVLSALQELQQMDGWPEWTIDVQWATADRSAVQLVLRIRQQIGVVRPDPEATFDLPGCITSYNQLESYEAGKGATDVLAWGEGEGSGRLHSDSYTADDLIAAGWPRWVYRYTPASNTTSPAALNASAALTIAQMRLGSSVWTVEAAASAAPRLGSDWALGDSVRTKITTSDGHPDGADVVARAYGWQLDAEGNTVTPIMVEDD</sequence>
<dbReference type="EMBL" id="JBHSBB010000014">
    <property type="protein sequence ID" value="MFC4034533.1"/>
    <property type="molecule type" value="Genomic_DNA"/>
</dbReference>
<name>A0ABV8HR80_9ACTN</name>